<evidence type="ECO:0000313" key="2">
    <source>
        <dbReference type="EMBL" id="MDQ7910117.1"/>
    </source>
</evidence>
<gene>
    <name evidence="2" type="ORF">RB614_37035</name>
</gene>
<evidence type="ECO:0000313" key="3">
    <source>
        <dbReference type="Proteomes" id="UP001230908"/>
    </source>
</evidence>
<accession>A0ABU0ZVY2</accession>
<organism evidence="2 3">
    <name type="scientific">Phytohabitans maris</name>
    <dbReference type="NCBI Taxonomy" id="3071409"/>
    <lineage>
        <taxon>Bacteria</taxon>
        <taxon>Bacillati</taxon>
        <taxon>Actinomycetota</taxon>
        <taxon>Actinomycetes</taxon>
        <taxon>Micromonosporales</taxon>
        <taxon>Micromonosporaceae</taxon>
    </lineage>
</organism>
<comment type="caution">
    <text evidence="2">The sequence shown here is derived from an EMBL/GenBank/DDBJ whole genome shotgun (WGS) entry which is preliminary data.</text>
</comment>
<feature type="compositionally biased region" description="Low complexity" evidence="1">
    <location>
        <begin position="67"/>
        <end position="81"/>
    </location>
</feature>
<feature type="region of interest" description="Disordered" evidence="1">
    <location>
        <begin position="97"/>
        <end position="116"/>
    </location>
</feature>
<feature type="region of interest" description="Disordered" evidence="1">
    <location>
        <begin position="66"/>
        <end position="92"/>
    </location>
</feature>
<name>A0ABU0ZVY2_9ACTN</name>
<dbReference type="Proteomes" id="UP001230908">
    <property type="component" value="Unassembled WGS sequence"/>
</dbReference>
<keyword evidence="3" id="KW-1185">Reference proteome</keyword>
<dbReference type="EMBL" id="JAVHUY010000051">
    <property type="protein sequence ID" value="MDQ7910117.1"/>
    <property type="molecule type" value="Genomic_DNA"/>
</dbReference>
<sequence length="116" mass="11992">MPWRLRRASPTPFIVALTSSGVSTMPATLENEALKMAAGTLPPAIEVSAIALCTVDGAAQRTSRPCWSWGSSTVEGSSASSNPNAGKSAMVVSSTARCSRQCEAPARASRGEIRAP</sequence>
<evidence type="ECO:0008006" key="4">
    <source>
        <dbReference type="Google" id="ProtNLM"/>
    </source>
</evidence>
<proteinExistence type="predicted"/>
<reference evidence="2 3" key="1">
    <citation type="submission" date="2023-08" db="EMBL/GenBank/DDBJ databases">
        <title>Phytohabitans sansha sp. nov., isolated from marine sediment.</title>
        <authorList>
            <person name="Zhao Y."/>
            <person name="Yi K."/>
        </authorList>
    </citation>
    <scope>NUCLEOTIDE SEQUENCE [LARGE SCALE GENOMIC DNA]</scope>
    <source>
        <strain evidence="2 3">ZYX-F-186</strain>
    </source>
</reference>
<evidence type="ECO:0000256" key="1">
    <source>
        <dbReference type="SAM" id="MobiDB-lite"/>
    </source>
</evidence>
<protein>
    <recommendedName>
        <fullName evidence="4">Secreted protein</fullName>
    </recommendedName>
</protein>